<dbReference type="Gene3D" id="3.10.620.30">
    <property type="match status" value="1"/>
</dbReference>
<dbReference type="AlphaFoldDB" id="A0A3A8ADU0"/>
<dbReference type="InterPro" id="IPR010319">
    <property type="entry name" value="Transglutaminase-like_Cys_pept"/>
</dbReference>
<feature type="chain" id="PRO_5018687068" evidence="1">
    <location>
        <begin position="24"/>
        <end position="194"/>
    </location>
</feature>
<gene>
    <name evidence="2" type="ORF">DEM25_000335</name>
</gene>
<accession>A0A3A8ADU0</accession>
<feature type="signal peptide" evidence="1">
    <location>
        <begin position="1"/>
        <end position="23"/>
    </location>
</feature>
<dbReference type="Pfam" id="PF06035">
    <property type="entry name" value="Peptidase_C93"/>
    <property type="match status" value="1"/>
</dbReference>
<sequence>MLIKAGLSIALFLSPLIASTALASSWLTTGRSASIPFGHMEYCKRNRNDCGRHGGVSGLADARLSTLSQVNLAVNRSIEPMSDQKAHGIREIWLASTRAGDCEDYVLAKRNQLLRRGFKPGHLRIAVGRSRGEVHAVLVVRTTQGDFVLDNNTDEVLPVNRSRMRFAKLQSATDASQWVRVTGRTGDPARVTLR</sequence>
<dbReference type="EMBL" id="QFWV02000001">
    <property type="protein sequence ID" value="RKF08487.1"/>
    <property type="molecule type" value="Genomic_DNA"/>
</dbReference>
<dbReference type="PANTHER" id="PTHR39327">
    <property type="match status" value="1"/>
</dbReference>
<dbReference type="Proteomes" id="UP000246132">
    <property type="component" value="Unassembled WGS sequence"/>
</dbReference>
<reference evidence="2 3" key="1">
    <citation type="journal article" date="2018" name="Int. J. Syst. Bacteriol.">
        <title>Oceaniradius stylonemae gen. nov., sp. nov., isolated from a red alga, Stylonema cornu-cervi.</title>
        <authorList>
            <person name="Jeong S."/>
        </authorList>
    </citation>
    <scope>NUCLEOTIDE SEQUENCE [LARGE SCALE GENOMIC DNA]</scope>
    <source>
        <strain evidence="2 3">StC1</strain>
    </source>
</reference>
<dbReference type="RefSeq" id="WP_109768749.1">
    <property type="nucleotide sequence ID" value="NZ_CP159474.1"/>
</dbReference>
<name>A0A3A8ADU0_9HYPH</name>
<evidence type="ECO:0000313" key="2">
    <source>
        <dbReference type="EMBL" id="RKF08487.1"/>
    </source>
</evidence>
<keyword evidence="1" id="KW-0732">Signal</keyword>
<evidence type="ECO:0000256" key="1">
    <source>
        <dbReference type="SAM" id="SignalP"/>
    </source>
</evidence>
<keyword evidence="3" id="KW-1185">Reference proteome</keyword>
<proteinExistence type="predicted"/>
<evidence type="ECO:0000313" key="3">
    <source>
        <dbReference type="Proteomes" id="UP000246132"/>
    </source>
</evidence>
<comment type="caution">
    <text evidence="2">The sequence shown here is derived from an EMBL/GenBank/DDBJ whole genome shotgun (WGS) entry which is preliminary data.</text>
</comment>
<organism evidence="2 3">
    <name type="scientific">Oceaniradius stylonematis</name>
    <dbReference type="NCBI Taxonomy" id="2184161"/>
    <lineage>
        <taxon>Bacteria</taxon>
        <taxon>Pseudomonadati</taxon>
        <taxon>Pseudomonadota</taxon>
        <taxon>Alphaproteobacteria</taxon>
        <taxon>Hyphomicrobiales</taxon>
        <taxon>Ahrensiaceae</taxon>
        <taxon>Oceaniradius</taxon>
    </lineage>
</organism>
<protein>
    <submittedName>
        <fullName evidence="2">Transglutaminase</fullName>
    </submittedName>
</protein>
<dbReference type="PANTHER" id="PTHR39327:SF1">
    <property type="entry name" value="BLR5470 PROTEIN"/>
    <property type="match status" value="1"/>
</dbReference>